<name>A9IY04_BART1</name>
<dbReference type="Proteomes" id="UP000001592">
    <property type="component" value="Chromosome"/>
</dbReference>
<feature type="transmembrane region" description="Helical" evidence="1">
    <location>
        <begin position="43"/>
        <end position="66"/>
    </location>
</feature>
<evidence type="ECO:0000313" key="3">
    <source>
        <dbReference type="Proteomes" id="UP000001592"/>
    </source>
</evidence>
<keyword evidence="1" id="KW-0812">Transmembrane</keyword>
<keyword evidence="1" id="KW-1133">Transmembrane helix</keyword>
<dbReference type="EMBL" id="AM260525">
    <property type="protein sequence ID" value="CAK02272.1"/>
    <property type="molecule type" value="Genomic_DNA"/>
</dbReference>
<dbReference type="eggNOG" id="ENOG5031414">
    <property type="taxonomic scope" value="Bacteria"/>
</dbReference>
<dbReference type="AlphaFoldDB" id="A9IY04"/>
<evidence type="ECO:0000256" key="1">
    <source>
        <dbReference type="SAM" id="Phobius"/>
    </source>
</evidence>
<dbReference type="KEGG" id="btr:BT_2231"/>
<keyword evidence="1" id="KW-0472">Membrane</keyword>
<gene>
    <name evidence="2" type="ordered locus">BT_2231</name>
</gene>
<protein>
    <submittedName>
        <fullName evidence="2">Hypothetical prophage protein</fullName>
    </submittedName>
</protein>
<organism evidence="2 3">
    <name type="scientific">Bartonella tribocorum (strain DSM 28219 / CCUG 45778 / CIP 105476 / IBS 506)</name>
    <dbReference type="NCBI Taxonomy" id="382640"/>
    <lineage>
        <taxon>Bacteria</taxon>
        <taxon>Pseudomonadati</taxon>
        <taxon>Pseudomonadota</taxon>
        <taxon>Alphaproteobacteria</taxon>
        <taxon>Hyphomicrobiales</taxon>
        <taxon>Bartonellaceae</taxon>
        <taxon>Bartonella</taxon>
    </lineage>
</organism>
<evidence type="ECO:0000313" key="2">
    <source>
        <dbReference type="EMBL" id="CAK02272.1"/>
    </source>
</evidence>
<keyword evidence="3" id="KW-1185">Reference proteome</keyword>
<dbReference type="HOGENOM" id="CLU_201630_0_0_5"/>
<proteinExistence type="predicted"/>
<sequence>MGGNMARKKVEKQTELTEKEKEILQEIIMTYKSIKVMSRYTKWIIFIIFLLVLDFSRIMDALASIFTQKSNIQL</sequence>
<reference evidence="2 3" key="1">
    <citation type="journal article" date="2007" name="Nat. Genet.">
        <title>Genomic analysis of Bartonella identifies type IV secretion systems as host adaptability factors.</title>
        <authorList>
            <person name="Saenz H.L."/>
            <person name="Engel P."/>
            <person name="Stoeckli M.C."/>
            <person name="Lanz C."/>
            <person name="Raddatz G."/>
            <person name="Vayssier-Taussat M."/>
            <person name="Birtles R."/>
            <person name="Schuster S.C."/>
            <person name="Dehio C."/>
        </authorList>
    </citation>
    <scope>NUCLEOTIDE SEQUENCE [LARGE SCALE GENOMIC DNA]</scope>
    <source>
        <strain evidence="3">DSM 28219 / CCUG 45778 / CIP 105476 / IBS 506</strain>
    </source>
</reference>
<accession>A9IY04</accession>